<evidence type="ECO:0000259" key="5">
    <source>
        <dbReference type="PROSITE" id="PS51670"/>
    </source>
</evidence>
<evidence type="ECO:0000256" key="4">
    <source>
        <dbReference type="SAM" id="SignalP"/>
    </source>
</evidence>
<evidence type="ECO:0000313" key="6">
    <source>
        <dbReference type="Proteomes" id="UP000492821"/>
    </source>
</evidence>
<keyword evidence="1 4" id="KW-0732">Signal</keyword>
<dbReference type="InterPro" id="IPR003582">
    <property type="entry name" value="ShKT_dom"/>
</dbReference>
<dbReference type="PANTHER" id="PTHR46219">
    <property type="entry name" value="PROTEIN CBG11138"/>
    <property type="match status" value="1"/>
</dbReference>
<dbReference type="FunFam" id="1.10.10.1940:FF:000002">
    <property type="entry name" value="PHAryngeal gland Toxin-related"/>
    <property type="match status" value="1"/>
</dbReference>
<comment type="caution">
    <text evidence="3">Lacks conserved residue(s) required for the propagation of feature annotation.</text>
</comment>
<evidence type="ECO:0000256" key="3">
    <source>
        <dbReference type="PROSITE-ProRule" id="PRU01005"/>
    </source>
</evidence>
<dbReference type="Pfam" id="PF01549">
    <property type="entry name" value="ShK"/>
    <property type="match status" value="1"/>
</dbReference>
<dbReference type="AlphaFoldDB" id="A0A7E4V901"/>
<name>A0A7E4V901_PANRE</name>
<organism evidence="6 7">
    <name type="scientific">Panagrellus redivivus</name>
    <name type="common">Microworm</name>
    <dbReference type="NCBI Taxonomy" id="6233"/>
    <lineage>
        <taxon>Eukaryota</taxon>
        <taxon>Metazoa</taxon>
        <taxon>Ecdysozoa</taxon>
        <taxon>Nematoda</taxon>
        <taxon>Chromadorea</taxon>
        <taxon>Rhabditida</taxon>
        <taxon>Tylenchina</taxon>
        <taxon>Panagrolaimomorpha</taxon>
        <taxon>Panagrolaimoidea</taxon>
        <taxon>Panagrolaimidae</taxon>
        <taxon>Panagrellus</taxon>
    </lineage>
</organism>
<dbReference type="Proteomes" id="UP000492821">
    <property type="component" value="Unassembled WGS sequence"/>
</dbReference>
<feature type="chain" id="PRO_5029001787" evidence="4">
    <location>
        <begin position="18"/>
        <end position="91"/>
    </location>
</feature>
<feature type="signal peptide" evidence="4">
    <location>
        <begin position="1"/>
        <end position="17"/>
    </location>
</feature>
<dbReference type="SMART" id="SM00254">
    <property type="entry name" value="ShKT"/>
    <property type="match status" value="1"/>
</dbReference>
<reference evidence="6" key="1">
    <citation type="journal article" date="2013" name="Genetics">
        <title>The draft genome and transcriptome of Panagrellus redivivus are shaped by the harsh demands of a free-living lifestyle.</title>
        <authorList>
            <person name="Srinivasan J."/>
            <person name="Dillman A.R."/>
            <person name="Macchietto M.G."/>
            <person name="Heikkinen L."/>
            <person name="Lakso M."/>
            <person name="Fracchia K.M."/>
            <person name="Antoshechkin I."/>
            <person name="Mortazavi A."/>
            <person name="Wong G."/>
            <person name="Sternberg P.W."/>
        </authorList>
    </citation>
    <scope>NUCLEOTIDE SEQUENCE [LARGE SCALE GENOMIC DNA]</scope>
    <source>
        <strain evidence="6">MT8872</strain>
    </source>
</reference>
<evidence type="ECO:0000256" key="2">
    <source>
        <dbReference type="ARBA" id="ARBA00023157"/>
    </source>
</evidence>
<accession>A0A7E4V901</accession>
<protein>
    <submittedName>
        <fullName evidence="7">ShKT domain-containing protein</fullName>
    </submittedName>
</protein>
<evidence type="ECO:0000256" key="1">
    <source>
        <dbReference type="ARBA" id="ARBA00022729"/>
    </source>
</evidence>
<keyword evidence="6" id="KW-1185">Reference proteome</keyword>
<dbReference type="Gene3D" id="1.10.10.1940">
    <property type="match status" value="1"/>
</dbReference>
<keyword evidence="2" id="KW-1015">Disulfide bond</keyword>
<sequence>MFSKIILVAAMLAVVSSQSQDLGPCIGNVCPTGYNCVNSRCVSGSSTTCVDKVGPNGVSDCPNVARLCNNSIYYSLMTEQCPKTCGRCTSG</sequence>
<feature type="domain" description="ShKT" evidence="5">
    <location>
        <begin position="49"/>
        <end position="88"/>
    </location>
</feature>
<reference evidence="7" key="2">
    <citation type="submission" date="2020-10" db="UniProtKB">
        <authorList>
            <consortium name="WormBaseParasite"/>
        </authorList>
    </citation>
    <scope>IDENTIFICATION</scope>
</reference>
<evidence type="ECO:0000313" key="7">
    <source>
        <dbReference type="WBParaSite" id="Pan_g18058.t1"/>
    </source>
</evidence>
<dbReference type="WBParaSite" id="Pan_g18058.t1">
    <property type="protein sequence ID" value="Pan_g18058.t1"/>
    <property type="gene ID" value="Pan_g18058"/>
</dbReference>
<proteinExistence type="predicted"/>
<dbReference type="PROSITE" id="PS51670">
    <property type="entry name" value="SHKT"/>
    <property type="match status" value="1"/>
</dbReference>